<dbReference type="InterPro" id="IPR007404">
    <property type="entry name" value="YdjM-like"/>
</dbReference>
<keyword evidence="1" id="KW-0472">Membrane</keyword>
<organism evidence="2 3">
    <name type="scientific">Entotheonella factor</name>
    <dbReference type="NCBI Taxonomy" id="1429438"/>
    <lineage>
        <taxon>Bacteria</taxon>
        <taxon>Pseudomonadati</taxon>
        <taxon>Nitrospinota/Tectimicrobiota group</taxon>
        <taxon>Candidatus Tectimicrobiota</taxon>
        <taxon>Candidatus Entotheonellia</taxon>
        <taxon>Candidatus Entotheonellales</taxon>
        <taxon>Candidatus Entotheonellaceae</taxon>
        <taxon>Candidatus Entotheonella</taxon>
    </lineage>
</organism>
<dbReference type="Proteomes" id="UP000019141">
    <property type="component" value="Unassembled WGS sequence"/>
</dbReference>
<dbReference type="HOGENOM" id="CLU_1438660_0_0_7"/>
<reference evidence="2 3" key="1">
    <citation type="journal article" date="2014" name="Nature">
        <title>An environmental bacterial taxon with a large and distinct metabolic repertoire.</title>
        <authorList>
            <person name="Wilson M.C."/>
            <person name="Mori T."/>
            <person name="Ruckert C."/>
            <person name="Uria A.R."/>
            <person name="Helf M.J."/>
            <person name="Takada K."/>
            <person name="Gernert C."/>
            <person name="Steffens U.A."/>
            <person name="Heycke N."/>
            <person name="Schmitt S."/>
            <person name="Rinke C."/>
            <person name="Helfrich E.J."/>
            <person name="Brachmann A.O."/>
            <person name="Gurgui C."/>
            <person name="Wakimoto T."/>
            <person name="Kracht M."/>
            <person name="Crusemann M."/>
            <person name="Hentschel U."/>
            <person name="Abe I."/>
            <person name="Matsunaga S."/>
            <person name="Kalinowski J."/>
            <person name="Takeyama H."/>
            <person name="Piel J."/>
        </authorList>
    </citation>
    <scope>NUCLEOTIDE SEQUENCE [LARGE SCALE GENOMIC DNA]</scope>
    <source>
        <strain evidence="3">TSY1</strain>
    </source>
</reference>
<protein>
    <recommendedName>
        <fullName evidence="4">Metal-dependent hydrolase</fullName>
    </recommendedName>
</protein>
<evidence type="ECO:0000313" key="2">
    <source>
        <dbReference type="EMBL" id="ETW97792.1"/>
    </source>
</evidence>
<keyword evidence="1" id="KW-0812">Transmembrane</keyword>
<keyword evidence="3" id="KW-1185">Reference proteome</keyword>
<name>W4LIK9_ENTF1</name>
<feature type="transmembrane region" description="Helical" evidence="1">
    <location>
        <begin position="61"/>
        <end position="79"/>
    </location>
</feature>
<evidence type="ECO:0008006" key="4">
    <source>
        <dbReference type="Google" id="ProtNLM"/>
    </source>
</evidence>
<evidence type="ECO:0000256" key="1">
    <source>
        <dbReference type="SAM" id="Phobius"/>
    </source>
</evidence>
<proteinExistence type="predicted"/>
<dbReference type="Pfam" id="PF04307">
    <property type="entry name" value="YdjM"/>
    <property type="match status" value="1"/>
</dbReference>
<accession>W4LIK9</accession>
<comment type="caution">
    <text evidence="2">The sequence shown here is derived from an EMBL/GenBank/DDBJ whole genome shotgun (WGS) entry which is preliminary data.</text>
</comment>
<gene>
    <name evidence="2" type="ORF">ETSY1_21315</name>
</gene>
<feature type="transmembrane region" description="Helical" evidence="1">
    <location>
        <begin position="151"/>
        <end position="171"/>
    </location>
</feature>
<dbReference type="AlphaFoldDB" id="W4LIK9"/>
<keyword evidence="1" id="KW-1133">Transmembrane helix</keyword>
<evidence type="ECO:0000313" key="3">
    <source>
        <dbReference type="Proteomes" id="UP000019141"/>
    </source>
</evidence>
<dbReference type="EMBL" id="AZHW01000619">
    <property type="protein sequence ID" value="ETW97792.1"/>
    <property type="molecule type" value="Genomic_DNA"/>
</dbReference>
<feature type="transmembrane region" description="Helical" evidence="1">
    <location>
        <begin position="91"/>
        <end position="109"/>
    </location>
</feature>
<sequence length="191" mass="21613">MSSPVAHSLTGYLIYRLTVRQDETDRWPPLWAYIAMANFPDIDIVFGLLQNTPFQYHHESIANSIGMTLAFTLLAWGCARVFPNGLRWRRAWLFSALYGTHVLMDFFGAGRAVPILWPLDAHPYINPLGVMPGFVKNHASNAAFLASLMHVWNGVVVLIECAVLLPAIYLAERWRGRRLLEAPPTRPGRKE</sequence>